<dbReference type="Pfam" id="PF07238">
    <property type="entry name" value="PilZ"/>
    <property type="match status" value="1"/>
</dbReference>
<sequence>MTGGRGDSNHPPDTPGGSSATPAQNGAYGDAGHTGEDAECEIPPDSLNRRSSERLDVTWLVDCETDDTFLYASITNISEMGIFVRTTQPLSIGTRLTLRFSPPGADSSYVLEGTVQWVNEVRPLHDNPNPGMGIRFVDLTPDDRERIVDTIRTIAYIRDAPVRSN</sequence>
<name>A0A150RAN1_SORCE</name>
<dbReference type="Gene3D" id="2.40.10.220">
    <property type="entry name" value="predicted glycosyltransferase like domains"/>
    <property type="match status" value="1"/>
</dbReference>
<dbReference type="EMBL" id="JEMC01003995">
    <property type="protein sequence ID" value="KYF76798.1"/>
    <property type="molecule type" value="Genomic_DNA"/>
</dbReference>
<comment type="caution">
    <text evidence="3">The sequence shown here is derived from an EMBL/GenBank/DDBJ whole genome shotgun (WGS) entry which is preliminary data.</text>
</comment>
<evidence type="ECO:0000259" key="2">
    <source>
        <dbReference type="Pfam" id="PF07238"/>
    </source>
</evidence>
<feature type="domain" description="PilZ" evidence="2">
    <location>
        <begin position="48"/>
        <end position="149"/>
    </location>
</feature>
<dbReference type="NCBIfam" id="TIGR02266">
    <property type="entry name" value="gmx_TIGR02266"/>
    <property type="match status" value="1"/>
</dbReference>
<dbReference type="AlphaFoldDB" id="A0A150RAN1"/>
<organism evidence="3 4">
    <name type="scientific">Sorangium cellulosum</name>
    <name type="common">Polyangium cellulosum</name>
    <dbReference type="NCBI Taxonomy" id="56"/>
    <lineage>
        <taxon>Bacteria</taxon>
        <taxon>Pseudomonadati</taxon>
        <taxon>Myxococcota</taxon>
        <taxon>Polyangia</taxon>
        <taxon>Polyangiales</taxon>
        <taxon>Polyangiaceae</taxon>
        <taxon>Sorangium</taxon>
    </lineage>
</organism>
<evidence type="ECO:0000256" key="1">
    <source>
        <dbReference type="SAM" id="MobiDB-lite"/>
    </source>
</evidence>
<dbReference type="Proteomes" id="UP000075515">
    <property type="component" value="Unassembled WGS sequence"/>
</dbReference>
<dbReference type="GO" id="GO:0035438">
    <property type="term" value="F:cyclic-di-GMP binding"/>
    <property type="evidence" value="ECO:0007669"/>
    <property type="project" value="InterPro"/>
</dbReference>
<evidence type="ECO:0000313" key="4">
    <source>
        <dbReference type="Proteomes" id="UP000075515"/>
    </source>
</evidence>
<dbReference type="InterPro" id="IPR009875">
    <property type="entry name" value="PilZ_domain"/>
</dbReference>
<dbReference type="SUPFAM" id="SSF141371">
    <property type="entry name" value="PilZ domain-like"/>
    <property type="match status" value="1"/>
</dbReference>
<reference evidence="3 4" key="1">
    <citation type="submission" date="2014-02" db="EMBL/GenBank/DDBJ databases">
        <title>The small core and large imbalanced accessory genome model reveals a collaborative survival strategy of Sorangium cellulosum strains in nature.</title>
        <authorList>
            <person name="Han K."/>
            <person name="Peng R."/>
            <person name="Blom J."/>
            <person name="Li Y.-Z."/>
        </authorList>
    </citation>
    <scope>NUCLEOTIDE SEQUENCE [LARGE SCALE GENOMIC DNA]</scope>
    <source>
        <strain evidence="3 4">So0149</strain>
    </source>
</reference>
<proteinExistence type="predicted"/>
<dbReference type="InterPro" id="IPR011752">
    <property type="entry name" value="PilV_Myxo-type"/>
</dbReference>
<protein>
    <recommendedName>
        <fullName evidence="2">PilZ domain-containing protein</fullName>
    </recommendedName>
</protein>
<accession>A0A150RAN1</accession>
<gene>
    <name evidence="3" type="ORF">BE18_17445</name>
</gene>
<feature type="region of interest" description="Disordered" evidence="1">
    <location>
        <begin position="1"/>
        <end position="48"/>
    </location>
</feature>
<evidence type="ECO:0000313" key="3">
    <source>
        <dbReference type="EMBL" id="KYF76798.1"/>
    </source>
</evidence>